<feature type="transmembrane region" description="Helical" evidence="6">
    <location>
        <begin position="303"/>
        <end position="333"/>
    </location>
</feature>
<dbReference type="PANTHER" id="PTHR33406:SF13">
    <property type="entry name" value="MEMBRANE PROTEIN YDFJ"/>
    <property type="match status" value="1"/>
</dbReference>
<keyword evidence="5 6" id="KW-0472">Membrane</keyword>
<feature type="transmembrane region" description="Helical" evidence="6">
    <location>
        <begin position="273"/>
        <end position="297"/>
    </location>
</feature>
<feature type="transmembrane region" description="Helical" evidence="6">
    <location>
        <begin position="586"/>
        <end position="607"/>
    </location>
</feature>
<comment type="subcellular location">
    <subcellularLocation>
        <location evidence="1">Cell membrane</location>
        <topology evidence="1">Multi-pass membrane protein</topology>
    </subcellularLocation>
</comment>
<feature type="domain" description="Membrane transport protein MMPL" evidence="7">
    <location>
        <begin position="404"/>
        <end position="696"/>
    </location>
</feature>
<evidence type="ECO:0000256" key="2">
    <source>
        <dbReference type="ARBA" id="ARBA00022475"/>
    </source>
</evidence>
<feature type="transmembrane region" description="Helical" evidence="6">
    <location>
        <begin position="628"/>
        <end position="647"/>
    </location>
</feature>
<feature type="transmembrane region" description="Helical" evidence="6">
    <location>
        <begin position="186"/>
        <end position="213"/>
    </location>
</feature>
<proteinExistence type="predicted"/>
<feature type="transmembrane region" description="Helical" evidence="6">
    <location>
        <begin position="24"/>
        <end position="42"/>
    </location>
</feature>
<dbReference type="PANTHER" id="PTHR33406">
    <property type="entry name" value="MEMBRANE PROTEIN MJ1562-RELATED"/>
    <property type="match status" value="1"/>
</dbReference>
<dbReference type="GO" id="GO:0005886">
    <property type="term" value="C:plasma membrane"/>
    <property type="evidence" value="ECO:0007669"/>
    <property type="project" value="UniProtKB-SubCell"/>
</dbReference>
<comment type="caution">
    <text evidence="8">The sequence shown here is derived from an EMBL/GenBank/DDBJ whole genome shotgun (WGS) entry which is preliminary data.</text>
</comment>
<dbReference type="SUPFAM" id="SSF82866">
    <property type="entry name" value="Multidrug efflux transporter AcrB transmembrane domain"/>
    <property type="match status" value="2"/>
</dbReference>
<feature type="transmembrane region" description="Helical" evidence="6">
    <location>
        <begin position="233"/>
        <end position="252"/>
    </location>
</feature>
<evidence type="ECO:0000259" key="7">
    <source>
        <dbReference type="Pfam" id="PF03176"/>
    </source>
</evidence>
<feature type="transmembrane region" description="Helical" evidence="6">
    <location>
        <begin position="521"/>
        <end position="541"/>
    </location>
</feature>
<dbReference type="EMBL" id="JAPDOD010000091">
    <property type="protein sequence ID" value="MDA0167186.1"/>
    <property type="molecule type" value="Genomic_DNA"/>
</dbReference>
<feature type="transmembrane region" description="Helical" evidence="6">
    <location>
        <begin position="370"/>
        <end position="389"/>
    </location>
</feature>
<feature type="transmembrane region" description="Helical" evidence="6">
    <location>
        <begin position="659"/>
        <end position="679"/>
    </location>
</feature>
<gene>
    <name evidence="8" type="ORF">OM076_43400</name>
</gene>
<dbReference type="AlphaFoldDB" id="A0A9X3N4N9"/>
<evidence type="ECO:0000256" key="6">
    <source>
        <dbReference type="SAM" id="Phobius"/>
    </source>
</evidence>
<reference evidence="8" key="1">
    <citation type="submission" date="2022-10" db="EMBL/GenBank/DDBJ databases">
        <title>The WGS of Solirubrobacter ginsenosidimutans DSM 21036.</title>
        <authorList>
            <person name="Jiang Z."/>
        </authorList>
    </citation>
    <scope>NUCLEOTIDE SEQUENCE</scope>
    <source>
        <strain evidence="8">DSM 21036</strain>
    </source>
</reference>
<sequence length="727" mass="77338">MSTKPKGLAARAGHWSARHRKTAIFGWLAFIVIAFMIGGALGQQKPDAAKSFDGESRRAETILEKAGFPETSGEMVLIQSKSASAKDPAFKAAIKDVSQTVAKQKNVADVTPALVSNDGHSALVQFDITGDPAKAIDKVEPILNATSGVAARHKSLAVEQFGAASMMHELDKTSKKEESASNMRSMIVTLVILLLTFGALVAASVPLILAITAIFGTTGVVALASQIMPMDDIALPAIMLIGLAVGVDYSLFYIRREREERAKGKSKLDAIDIASATSGRAVLISGLTVITAMAGMFLTGNTIFMSMGLAVILVVAVAVIGSLTVLPAVLGALGDKVEKGRLPFIGRRQSQARESRMWGWLTDRVMRHPVVAIVVAGGMLVALAVPALGMQTKLPGIESYDKSEPTIQTYLKVQKAFPAEADYATVVVKAADVRTPEIKHAINQLHPAEVDINPNHTVARVNVGLPGSGVNDAAMDGLAHLRQDTIPAAFNRLDGKATADVTGIAASTADFNQVMKSKTPIVFAFVLGLAFLLMLATFRSIVIPIKAIILNLLSVGASYGLLKLVFQDGHGEKLLGFESNGAVTSWLPLFLFVILFGLSMDYHVFILSRVREAWKSGMSSENAVAHGIKTTAGTITAAAIIMVAVFAEFATTSSLDSKQMGVGLAFAILVDATIIRGVLLPASMKLLGDWNWYLPRWLQWIPELDIEGNGGEKPHRAPRLRPAPSPA</sequence>
<accession>A0A9X3N4N9</accession>
<dbReference type="InterPro" id="IPR004869">
    <property type="entry name" value="MMPL_dom"/>
</dbReference>
<evidence type="ECO:0000256" key="3">
    <source>
        <dbReference type="ARBA" id="ARBA00022692"/>
    </source>
</evidence>
<keyword evidence="2" id="KW-1003">Cell membrane</keyword>
<keyword evidence="9" id="KW-1185">Reference proteome</keyword>
<dbReference type="InterPro" id="IPR050545">
    <property type="entry name" value="Mycobact_MmpL"/>
</dbReference>
<keyword evidence="3 6" id="KW-0812">Transmembrane</keyword>
<evidence type="ECO:0000313" key="9">
    <source>
        <dbReference type="Proteomes" id="UP001149140"/>
    </source>
</evidence>
<protein>
    <submittedName>
        <fullName evidence="8">MMPL family transporter</fullName>
    </submittedName>
</protein>
<name>A0A9X3N4N9_9ACTN</name>
<organism evidence="8 9">
    <name type="scientific">Solirubrobacter ginsenosidimutans</name>
    <dbReference type="NCBI Taxonomy" id="490573"/>
    <lineage>
        <taxon>Bacteria</taxon>
        <taxon>Bacillati</taxon>
        <taxon>Actinomycetota</taxon>
        <taxon>Thermoleophilia</taxon>
        <taxon>Solirubrobacterales</taxon>
        <taxon>Solirubrobacteraceae</taxon>
        <taxon>Solirubrobacter</taxon>
    </lineage>
</organism>
<evidence type="ECO:0000256" key="5">
    <source>
        <dbReference type="ARBA" id="ARBA00023136"/>
    </source>
</evidence>
<evidence type="ECO:0000256" key="1">
    <source>
        <dbReference type="ARBA" id="ARBA00004651"/>
    </source>
</evidence>
<feature type="transmembrane region" description="Helical" evidence="6">
    <location>
        <begin position="548"/>
        <end position="566"/>
    </location>
</feature>
<feature type="domain" description="Membrane transport protein MMPL" evidence="7">
    <location>
        <begin position="73"/>
        <end position="370"/>
    </location>
</feature>
<dbReference type="Gene3D" id="1.20.1640.10">
    <property type="entry name" value="Multidrug efflux transporter AcrB transmembrane domain"/>
    <property type="match status" value="2"/>
</dbReference>
<evidence type="ECO:0000256" key="4">
    <source>
        <dbReference type="ARBA" id="ARBA00022989"/>
    </source>
</evidence>
<dbReference type="Pfam" id="PF03176">
    <property type="entry name" value="MMPL"/>
    <property type="match status" value="2"/>
</dbReference>
<evidence type="ECO:0000313" key="8">
    <source>
        <dbReference type="EMBL" id="MDA0167186.1"/>
    </source>
</evidence>
<dbReference type="RefSeq" id="WP_270046436.1">
    <property type="nucleotide sequence ID" value="NZ_JAPDOD010000091.1"/>
</dbReference>
<dbReference type="Proteomes" id="UP001149140">
    <property type="component" value="Unassembled WGS sequence"/>
</dbReference>
<keyword evidence="4 6" id="KW-1133">Transmembrane helix</keyword>